<feature type="domain" description="PASTA" evidence="2">
    <location>
        <begin position="124"/>
        <end position="192"/>
    </location>
</feature>
<proteinExistence type="predicted"/>
<accession>A0A563F0E7</accession>
<dbReference type="SMART" id="SM00740">
    <property type="entry name" value="PASTA"/>
    <property type="match status" value="1"/>
</dbReference>
<feature type="signal peptide" evidence="1">
    <location>
        <begin position="1"/>
        <end position="44"/>
    </location>
</feature>
<dbReference type="EMBL" id="VOBR01000003">
    <property type="protein sequence ID" value="TWP53445.1"/>
    <property type="molecule type" value="Genomic_DNA"/>
</dbReference>
<evidence type="ECO:0000313" key="3">
    <source>
        <dbReference type="EMBL" id="TWP53445.1"/>
    </source>
</evidence>
<gene>
    <name evidence="3" type="ORF">FKR81_05685</name>
</gene>
<protein>
    <submittedName>
        <fullName evidence="3">PASTA domain-containing protein</fullName>
    </submittedName>
</protein>
<reference evidence="3 4" key="1">
    <citation type="submission" date="2019-07" db="EMBL/GenBank/DDBJ databases">
        <title>Lentzea xizangensis sp. nov., isolated from Qinghai-Tibetan Plateau Soils.</title>
        <authorList>
            <person name="Huang J."/>
        </authorList>
    </citation>
    <scope>NUCLEOTIDE SEQUENCE [LARGE SCALE GENOMIC DNA]</scope>
    <source>
        <strain evidence="3 4">FXJ1.1311</strain>
    </source>
</reference>
<keyword evidence="4" id="KW-1185">Reference proteome</keyword>
<organism evidence="3 4">
    <name type="scientific">Lentzea tibetensis</name>
    <dbReference type="NCBI Taxonomy" id="2591470"/>
    <lineage>
        <taxon>Bacteria</taxon>
        <taxon>Bacillati</taxon>
        <taxon>Actinomycetota</taxon>
        <taxon>Actinomycetes</taxon>
        <taxon>Pseudonocardiales</taxon>
        <taxon>Pseudonocardiaceae</taxon>
        <taxon>Lentzea</taxon>
    </lineage>
</organism>
<keyword evidence="1" id="KW-0732">Signal</keyword>
<evidence type="ECO:0000313" key="4">
    <source>
        <dbReference type="Proteomes" id="UP000316639"/>
    </source>
</evidence>
<dbReference type="InterPro" id="IPR005543">
    <property type="entry name" value="PASTA_dom"/>
</dbReference>
<dbReference type="Proteomes" id="UP000316639">
    <property type="component" value="Unassembled WGS sequence"/>
</dbReference>
<evidence type="ECO:0000256" key="1">
    <source>
        <dbReference type="SAM" id="SignalP"/>
    </source>
</evidence>
<evidence type="ECO:0000259" key="2">
    <source>
        <dbReference type="PROSITE" id="PS51178"/>
    </source>
</evidence>
<feature type="chain" id="PRO_5021925545" evidence="1">
    <location>
        <begin position="45"/>
        <end position="198"/>
    </location>
</feature>
<comment type="caution">
    <text evidence="3">The sequence shown here is derived from an EMBL/GenBank/DDBJ whole genome shotgun (WGS) entry which is preliminary data.</text>
</comment>
<dbReference type="CDD" id="cd06577">
    <property type="entry name" value="PASTA_pknB"/>
    <property type="match status" value="1"/>
</dbReference>
<dbReference type="OrthoDB" id="8191988at2"/>
<sequence>MSESRSTSPSQGGFSVLLKRFGVICAALALAAASLLGIATVASAAITTVFDLNGAYSVGVPGRPVISNNNDQLTIDMSQFRRPTARGLVLSSNTIVVSFPDAATFTATLFAPNLIQWSNNTGWRKAIVVPDLEGQREGEARNTLTGAGLVLGSVRHRLDDLNCNHIDKVMSQIPAAGTPAEPGTAVNITIGDRPPICG</sequence>
<dbReference type="RefSeq" id="WP_146349856.1">
    <property type="nucleotide sequence ID" value="NZ_VOBR01000003.1"/>
</dbReference>
<dbReference type="Pfam" id="PF03793">
    <property type="entry name" value="PASTA"/>
    <property type="match status" value="1"/>
</dbReference>
<name>A0A563F0E7_9PSEU</name>
<dbReference type="AlphaFoldDB" id="A0A563F0E7"/>
<dbReference type="Gene3D" id="3.30.10.20">
    <property type="match status" value="1"/>
</dbReference>
<dbReference type="PROSITE" id="PS51178">
    <property type="entry name" value="PASTA"/>
    <property type="match status" value="1"/>
</dbReference>